<name>A0ABT5ZGH7_9ACTN</name>
<keyword evidence="2" id="KW-1185">Reference proteome</keyword>
<proteinExistence type="predicted"/>
<dbReference type="Pfam" id="PF19450">
    <property type="entry name" value="DUF5988"/>
    <property type="match status" value="1"/>
</dbReference>
<protein>
    <submittedName>
        <fullName evidence="1">DUF5988 family protein</fullName>
    </submittedName>
</protein>
<sequence>MSRNKYVVLVGGPPGTPRVWTAPAPEDQSQVKVPHGNGYEHFEFTEEYAEVAGEQVPVYRWRCRTFIAE</sequence>
<dbReference type="Proteomes" id="UP001216579">
    <property type="component" value="Unassembled WGS sequence"/>
</dbReference>
<comment type="caution">
    <text evidence="1">The sequence shown here is derived from an EMBL/GenBank/DDBJ whole genome shotgun (WGS) entry which is preliminary data.</text>
</comment>
<accession>A0ABT5ZGH7</accession>
<dbReference type="EMBL" id="JARJBC010000003">
    <property type="protein sequence ID" value="MDF3288715.1"/>
    <property type="molecule type" value="Genomic_DNA"/>
</dbReference>
<organism evidence="1 2">
    <name type="scientific">Streptomyces silvisoli</name>
    <dbReference type="NCBI Taxonomy" id="3034235"/>
    <lineage>
        <taxon>Bacteria</taxon>
        <taxon>Bacillati</taxon>
        <taxon>Actinomycetota</taxon>
        <taxon>Actinomycetes</taxon>
        <taxon>Kitasatosporales</taxon>
        <taxon>Streptomycetaceae</taxon>
        <taxon>Streptomyces</taxon>
    </lineage>
</organism>
<dbReference type="InterPro" id="IPR046030">
    <property type="entry name" value="DUF5988"/>
</dbReference>
<evidence type="ECO:0000313" key="2">
    <source>
        <dbReference type="Proteomes" id="UP001216579"/>
    </source>
</evidence>
<dbReference type="RefSeq" id="WP_269854730.1">
    <property type="nucleotide sequence ID" value="NZ_JARJBC010000003.1"/>
</dbReference>
<gene>
    <name evidence="1" type="ORF">P3G67_05610</name>
</gene>
<evidence type="ECO:0000313" key="1">
    <source>
        <dbReference type="EMBL" id="MDF3288715.1"/>
    </source>
</evidence>
<reference evidence="1 2" key="1">
    <citation type="submission" date="2023-03" db="EMBL/GenBank/DDBJ databases">
        <title>Draft genome sequence of Streptomyces sp. RB6PN23 isolated from peat swamp forest in Thailand.</title>
        <authorList>
            <person name="Klaysubun C."/>
            <person name="Duangmal K."/>
        </authorList>
    </citation>
    <scope>NUCLEOTIDE SEQUENCE [LARGE SCALE GENOMIC DNA]</scope>
    <source>
        <strain evidence="1 2">RB6PN23</strain>
    </source>
</reference>